<comment type="caution">
    <text evidence="4">The sequence shown here is derived from an EMBL/GenBank/DDBJ whole genome shotgun (WGS) entry which is preliminary data.</text>
</comment>
<feature type="domain" description="Smf/DprA SLOG" evidence="2">
    <location>
        <begin position="76"/>
        <end position="285"/>
    </location>
</feature>
<dbReference type="PANTHER" id="PTHR43022">
    <property type="entry name" value="PROTEIN SMF"/>
    <property type="match status" value="1"/>
</dbReference>
<dbReference type="Pfam" id="PF02481">
    <property type="entry name" value="DNA_processg_A"/>
    <property type="match status" value="1"/>
</dbReference>
<comment type="similarity">
    <text evidence="1">Belongs to the DprA/Smf family.</text>
</comment>
<evidence type="ECO:0000313" key="4">
    <source>
        <dbReference type="EMBL" id="MEQ2520603.1"/>
    </source>
</evidence>
<dbReference type="InterPro" id="IPR036388">
    <property type="entry name" value="WH-like_DNA-bd_sf"/>
</dbReference>
<sequence>MQGVEYWLWLANALGPCASNSARVLRAFPAPEKLALALGQQELNELFTPAQMRALKSTRPQELLSRMERCRQLGVQIVTWADPDYPPLLRQIDSPPPVLYYRGDLSAASAPLVLGMIGPRRPSAYGVEAMQFLAQGLAGFGAVLVSGMAEGLDGEAHRACLRKEMPTIACLGFGHQHCYPAQNHMLKKMIEKCGLTLSEYPPDKEPCKAFFPQRNRLIAGLSRGVCVVEARENSATSNTVSHALRYNRDVFSVPGSIFSPLSAGTNRLLTEGAVPVTCAKDIFRFYGLESAEEEKPAPAEEPELSPDARKIRRLLSSRPQTLASLCEKAGLEPLRAMAAFTELEIKGVAQQLAGRQFILKGS</sequence>
<dbReference type="Gene3D" id="1.10.10.10">
    <property type="entry name" value="Winged helix-like DNA-binding domain superfamily/Winged helix DNA-binding domain"/>
    <property type="match status" value="1"/>
</dbReference>
<dbReference type="Gene3D" id="3.40.50.450">
    <property type="match status" value="1"/>
</dbReference>
<dbReference type="InterPro" id="IPR003488">
    <property type="entry name" value="DprA"/>
</dbReference>
<evidence type="ECO:0000259" key="2">
    <source>
        <dbReference type="Pfam" id="PF02481"/>
    </source>
</evidence>
<dbReference type="SUPFAM" id="SSF102405">
    <property type="entry name" value="MCP/YpsA-like"/>
    <property type="match status" value="1"/>
</dbReference>
<evidence type="ECO:0000313" key="5">
    <source>
        <dbReference type="Proteomes" id="UP001477672"/>
    </source>
</evidence>
<reference evidence="4 5" key="1">
    <citation type="submission" date="2024-03" db="EMBL/GenBank/DDBJ databases">
        <title>Human intestinal bacterial collection.</title>
        <authorList>
            <person name="Pauvert C."/>
            <person name="Hitch T.C.A."/>
            <person name="Clavel T."/>
        </authorList>
    </citation>
    <scope>NUCLEOTIDE SEQUENCE [LARGE SCALE GENOMIC DNA]</scope>
    <source>
        <strain evidence="4 5">CLA-JM-H11</strain>
    </source>
</reference>
<name>A0ABV1GGB9_9FIRM</name>
<dbReference type="Proteomes" id="UP001477672">
    <property type="component" value="Unassembled WGS sequence"/>
</dbReference>
<proteinExistence type="inferred from homology"/>
<organism evidence="4 5">
    <name type="scientific">Ruthenibacterium intestinale</name>
    <dbReference type="NCBI Taxonomy" id="3133163"/>
    <lineage>
        <taxon>Bacteria</taxon>
        <taxon>Bacillati</taxon>
        <taxon>Bacillota</taxon>
        <taxon>Clostridia</taxon>
        <taxon>Eubacteriales</taxon>
        <taxon>Oscillospiraceae</taxon>
        <taxon>Ruthenibacterium</taxon>
    </lineage>
</organism>
<dbReference type="InterPro" id="IPR057666">
    <property type="entry name" value="DrpA_SLOG"/>
</dbReference>
<dbReference type="Pfam" id="PF17782">
    <property type="entry name" value="WHD_DprA"/>
    <property type="match status" value="1"/>
</dbReference>
<dbReference type="RefSeq" id="WP_349216144.1">
    <property type="nucleotide sequence ID" value="NZ_JBBMFA010000092.1"/>
</dbReference>
<dbReference type="NCBIfam" id="TIGR00732">
    <property type="entry name" value="dprA"/>
    <property type="match status" value="1"/>
</dbReference>
<dbReference type="InterPro" id="IPR041614">
    <property type="entry name" value="DprA_WH"/>
</dbReference>
<accession>A0ABV1GGB9</accession>
<evidence type="ECO:0000259" key="3">
    <source>
        <dbReference type="Pfam" id="PF17782"/>
    </source>
</evidence>
<keyword evidence="5" id="KW-1185">Reference proteome</keyword>
<dbReference type="PANTHER" id="PTHR43022:SF1">
    <property type="entry name" value="PROTEIN SMF"/>
    <property type="match status" value="1"/>
</dbReference>
<protein>
    <submittedName>
        <fullName evidence="4">DNA-processing protein DprA</fullName>
    </submittedName>
</protein>
<gene>
    <name evidence="4" type="primary">dprA</name>
    <name evidence="4" type="ORF">WMO24_09210</name>
</gene>
<feature type="domain" description="DprA winged helix" evidence="3">
    <location>
        <begin position="296"/>
        <end position="354"/>
    </location>
</feature>
<evidence type="ECO:0000256" key="1">
    <source>
        <dbReference type="ARBA" id="ARBA00006525"/>
    </source>
</evidence>
<dbReference type="EMBL" id="JBBMFA010000092">
    <property type="protein sequence ID" value="MEQ2520603.1"/>
    <property type="molecule type" value="Genomic_DNA"/>
</dbReference>